<protein>
    <submittedName>
        <fullName evidence="2">Uncharacterized protein</fullName>
    </submittedName>
</protein>
<name>A0A561UTE8_9ACTN</name>
<evidence type="ECO:0000256" key="1">
    <source>
        <dbReference type="SAM" id="MobiDB-lite"/>
    </source>
</evidence>
<dbReference type="Proteomes" id="UP000318186">
    <property type="component" value="Unassembled WGS sequence"/>
</dbReference>
<accession>A0A561UTE8</accession>
<feature type="compositionally biased region" description="Polar residues" evidence="1">
    <location>
        <begin position="42"/>
        <end position="51"/>
    </location>
</feature>
<feature type="compositionally biased region" description="Polar residues" evidence="1">
    <location>
        <begin position="63"/>
        <end position="93"/>
    </location>
</feature>
<proteinExistence type="predicted"/>
<evidence type="ECO:0000313" key="3">
    <source>
        <dbReference type="Proteomes" id="UP000318186"/>
    </source>
</evidence>
<dbReference type="EMBL" id="VIWW01000001">
    <property type="protein sequence ID" value="TWG02623.1"/>
    <property type="molecule type" value="Genomic_DNA"/>
</dbReference>
<evidence type="ECO:0000313" key="2">
    <source>
        <dbReference type="EMBL" id="TWG02623.1"/>
    </source>
</evidence>
<comment type="caution">
    <text evidence="2">The sequence shown here is derived from an EMBL/GenBank/DDBJ whole genome shotgun (WGS) entry which is preliminary data.</text>
</comment>
<feature type="compositionally biased region" description="Polar residues" evidence="1">
    <location>
        <begin position="102"/>
        <end position="117"/>
    </location>
</feature>
<organism evidence="2 3">
    <name type="scientific">Streptomyces brevispora</name>
    <dbReference type="NCBI Taxonomy" id="887462"/>
    <lineage>
        <taxon>Bacteria</taxon>
        <taxon>Bacillati</taxon>
        <taxon>Actinomycetota</taxon>
        <taxon>Actinomycetes</taxon>
        <taxon>Kitasatosporales</taxon>
        <taxon>Streptomycetaceae</taxon>
        <taxon>Streptomyces</taxon>
    </lineage>
</organism>
<sequence>MAKRATKAYGGHILLGEGFAGPDTVASVVEMLGSEDGAFNTGRRSASTAAPTTDRATDGSGTGQTLPNRSWSNGKRSASAVSSSKLNGVPSGSTGWGGSPRSGATTPVSCSYASSAA</sequence>
<reference evidence="2 3" key="1">
    <citation type="submission" date="2019-06" db="EMBL/GenBank/DDBJ databases">
        <title>Sequencing the genomes of 1000 actinobacteria strains.</title>
        <authorList>
            <person name="Klenk H.-P."/>
        </authorList>
    </citation>
    <scope>NUCLEOTIDE SEQUENCE [LARGE SCALE GENOMIC DNA]</scope>
    <source>
        <strain evidence="2 3">DSM 42059</strain>
    </source>
</reference>
<feature type="region of interest" description="Disordered" evidence="1">
    <location>
        <begin position="35"/>
        <end position="117"/>
    </location>
</feature>
<dbReference type="AlphaFoldDB" id="A0A561UTE8"/>
<gene>
    <name evidence="2" type="ORF">FHX80_111033</name>
</gene>